<organism evidence="6 7">
    <name type="scientific">Guyparkeria halophila</name>
    <dbReference type="NCBI Taxonomy" id="47960"/>
    <lineage>
        <taxon>Bacteria</taxon>
        <taxon>Pseudomonadati</taxon>
        <taxon>Pseudomonadota</taxon>
        <taxon>Gammaproteobacteria</taxon>
        <taxon>Chromatiales</taxon>
        <taxon>Thioalkalibacteraceae</taxon>
        <taxon>Guyparkeria</taxon>
    </lineage>
</organism>
<dbReference type="InterPro" id="IPR017941">
    <property type="entry name" value="Rieske_2Fe-2S"/>
</dbReference>
<evidence type="ECO:0000256" key="2">
    <source>
        <dbReference type="ARBA" id="ARBA00022723"/>
    </source>
</evidence>
<dbReference type="RefSeq" id="WP_322520431.1">
    <property type="nucleotide sequence ID" value="NZ_CP140153.1"/>
</dbReference>
<proteinExistence type="predicted"/>
<evidence type="ECO:0000256" key="4">
    <source>
        <dbReference type="ARBA" id="ARBA00023014"/>
    </source>
</evidence>
<dbReference type="Proteomes" id="UP001327459">
    <property type="component" value="Chromosome"/>
</dbReference>
<keyword evidence="1" id="KW-0001">2Fe-2S</keyword>
<name>A0ABZ0YTC7_9GAMM</name>
<dbReference type="Pfam" id="PF00355">
    <property type="entry name" value="Rieske"/>
    <property type="match status" value="1"/>
</dbReference>
<dbReference type="CDD" id="cd03528">
    <property type="entry name" value="Rieske_RO_ferredoxin"/>
    <property type="match status" value="1"/>
</dbReference>
<keyword evidence="4" id="KW-0411">Iron-sulfur</keyword>
<dbReference type="SUPFAM" id="SSF50022">
    <property type="entry name" value="ISP domain"/>
    <property type="match status" value="1"/>
</dbReference>
<keyword evidence="7" id="KW-1185">Reference proteome</keyword>
<dbReference type="PROSITE" id="PS51296">
    <property type="entry name" value="RIESKE"/>
    <property type="match status" value="1"/>
</dbReference>
<dbReference type="EMBL" id="CP140153">
    <property type="protein sequence ID" value="WQH15402.1"/>
    <property type="molecule type" value="Genomic_DNA"/>
</dbReference>
<dbReference type="PANTHER" id="PTHR21496:SF23">
    <property type="entry name" value="3-PHENYLPROPIONATE_CINNAMIC ACID DIOXYGENASE FERREDOXIN SUBUNIT"/>
    <property type="match status" value="1"/>
</dbReference>
<evidence type="ECO:0000313" key="6">
    <source>
        <dbReference type="EMBL" id="WQH15402.1"/>
    </source>
</evidence>
<evidence type="ECO:0000256" key="1">
    <source>
        <dbReference type="ARBA" id="ARBA00022714"/>
    </source>
</evidence>
<dbReference type="PANTHER" id="PTHR21496">
    <property type="entry name" value="FERREDOXIN-RELATED"/>
    <property type="match status" value="1"/>
</dbReference>
<reference evidence="6 7" key="1">
    <citation type="submission" date="2023-11" db="EMBL/GenBank/DDBJ databases">
        <title>MicrobeMod: A computational toolkit for identifying prokaryotic methylation and restriction-modification with nanopore sequencing.</title>
        <authorList>
            <person name="Crits-Christoph A."/>
            <person name="Kang S.C."/>
            <person name="Lee H."/>
            <person name="Ostrov N."/>
        </authorList>
    </citation>
    <scope>NUCLEOTIDE SEQUENCE [LARGE SCALE GENOMIC DNA]</scope>
    <source>
        <strain evidence="6 7">ATCC 49870</strain>
    </source>
</reference>
<keyword evidence="2" id="KW-0479">Metal-binding</keyword>
<protein>
    <submittedName>
        <fullName evidence="6">Non-heme iron oxygenase ferredoxin subunit</fullName>
    </submittedName>
</protein>
<sequence length="112" mass="12364">MSESLDENWIRVCEQRELAPGERRVVEGPDVDILVINADGVILAVADECSHQDLPISEGPLDGDIITCPWHDAQFCLRDGEPLSAPAYEPIDCYDIRVENDTIFVAKTPRGG</sequence>
<evidence type="ECO:0000313" key="7">
    <source>
        <dbReference type="Proteomes" id="UP001327459"/>
    </source>
</evidence>
<evidence type="ECO:0000259" key="5">
    <source>
        <dbReference type="PROSITE" id="PS51296"/>
    </source>
</evidence>
<evidence type="ECO:0000256" key="3">
    <source>
        <dbReference type="ARBA" id="ARBA00023004"/>
    </source>
</evidence>
<gene>
    <name evidence="6" type="ORF">SR882_06410</name>
</gene>
<accession>A0ABZ0YTC7</accession>
<feature type="domain" description="Rieske" evidence="5">
    <location>
        <begin position="10"/>
        <end position="105"/>
    </location>
</feature>
<dbReference type="InterPro" id="IPR036922">
    <property type="entry name" value="Rieske_2Fe-2S_sf"/>
</dbReference>
<dbReference type="Gene3D" id="2.102.10.10">
    <property type="entry name" value="Rieske [2Fe-2S] iron-sulphur domain"/>
    <property type="match status" value="1"/>
</dbReference>
<keyword evidence="3" id="KW-0408">Iron</keyword>